<sequence>MKSFMKKSLSKIKKLEDKTEIEKRWAKIYKANKSAKFYSVIRDKLSKLPKSKLALEHGCSIGIISKFMAKNNDITFGIDNSFSA</sequence>
<evidence type="ECO:0008006" key="2">
    <source>
        <dbReference type="Google" id="ProtNLM"/>
    </source>
</evidence>
<reference evidence="1" key="1">
    <citation type="journal article" date="2015" name="Nature">
        <title>Complex archaea that bridge the gap between prokaryotes and eukaryotes.</title>
        <authorList>
            <person name="Spang A."/>
            <person name="Saw J.H."/>
            <person name="Jorgensen S.L."/>
            <person name="Zaremba-Niedzwiedzka K."/>
            <person name="Martijn J."/>
            <person name="Lind A.E."/>
            <person name="van Eijk R."/>
            <person name="Schleper C."/>
            <person name="Guy L."/>
            <person name="Ettema T.J."/>
        </authorList>
    </citation>
    <scope>NUCLEOTIDE SEQUENCE</scope>
</reference>
<accession>A0A0F8YC66</accession>
<dbReference type="EMBL" id="LAZR01054207">
    <property type="protein sequence ID" value="KKK79047.1"/>
    <property type="molecule type" value="Genomic_DNA"/>
</dbReference>
<name>A0A0F8YC66_9ZZZZ</name>
<dbReference type="InterPro" id="IPR029063">
    <property type="entry name" value="SAM-dependent_MTases_sf"/>
</dbReference>
<gene>
    <name evidence="1" type="ORF">LCGC14_2837450</name>
</gene>
<protein>
    <recommendedName>
        <fullName evidence="2">Methyltransferase type 11 domain-containing protein</fullName>
    </recommendedName>
</protein>
<proteinExistence type="predicted"/>
<comment type="caution">
    <text evidence="1">The sequence shown here is derived from an EMBL/GenBank/DDBJ whole genome shotgun (WGS) entry which is preliminary data.</text>
</comment>
<organism evidence="1">
    <name type="scientific">marine sediment metagenome</name>
    <dbReference type="NCBI Taxonomy" id="412755"/>
    <lineage>
        <taxon>unclassified sequences</taxon>
        <taxon>metagenomes</taxon>
        <taxon>ecological metagenomes</taxon>
    </lineage>
</organism>
<feature type="non-terminal residue" evidence="1">
    <location>
        <position position="84"/>
    </location>
</feature>
<dbReference type="SUPFAM" id="SSF53335">
    <property type="entry name" value="S-adenosyl-L-methionine-dependent methyltransferases"/>
    <property type="match status" value="1"/>
</dbReference>
<evidence type="ECO:0000313" key="1">
    <source>
        <dbReference type="EMBL" id="KKK79047.1"/>
    </source>
</evidence>
<dbReference type="AlphaFoldDB" id="A0A0F8YC66"/>